<evidence type="ECO:0000313" key="2">
    <source>
        <dbReference type="Proteomes" id="UP000626092"/>
    </source>
</evidence>
<dbReference type="EMBL" id="WJXA01000004">
    <property type="protein sequence ID" value="KAF7144462.1"/>
    <property type="molecule type" value="Genomic_DNA"/>
</dbReference>
<gene>
    <name evidence="1" type="ORF">RHSIM_Rhsim04G0243700</name>
</gene>
<accession>A0A834LR88</accession>
<sequence>MGSIIKVYMNVGVTRIRSVSPGECTSASNSLNAKDYLGFKLAGDAITDVGDTCETAFKLKPSYSSPLRINNIKTVLLGDIIVVLTKFIIDGRINIIEHVLLIYVL</sequence>
<dbReference type="AlphaFoldDB" id="A0A834LR88"/>
<evidence type="ECO:0000313" key="1">
    <source>
        <dbReference type="EMBL" id="KAF7144462.1"/>
    </source>
</evidence>
<organism evidence="1 2">
    <name type="scientific">Rhododendron simsii</name>
    <name type="common">Sims's rhododendron</name>
    <dbReference type="NCBI Taxonomy" id="118357"/>
    <lineage>
        <taxon>Eukaryota</taxon>
        <taxon>Viridiplantae</taxon>
        <taxon>Streptophyta</taxon>
        <taxon>Embryophyta</taxon>
        <taxon>Tracheophyta</taxon>
        <taxon>Spermatophyta</taxon>
        <taxon>Magnoliopsida</taxon>
        <taxon>eudicotyledons</taxon>
        <taxon>Gunneridae</taxon>
        <taxon>Pentapetalae</taxon>
        <taxon>asterids</taxon>
        <taxon>Ericales</taxon>
        <taxon>Ericaceae</taxon>
        <taxon>Ericoideae</taxon>
        <taxon>Rhodoreae</taxon>
        <taxon>Rhododendron</taxon>
    </lineage>
</organism>
<dbReference type="Proteomes" id="UP000626092">
    <property type="component" value="Unassembled WGS sequence"/>
</dbReference>
<comment type="caution">
    <text evidence="1">The sequence shown here is derived from an EMBL/GenBank/DDBJ whole genome shotgun (WGS) entry which is preliminary data.</text>
</comment>
<reference evidence="1" key="1">
    <citation type="submission" date="2019-11" db="EMBL/GenBank/DDBJ databases">
        <authorList>
            <person name="Liu Y."/>
            <person name="Hou J."/>
            <person name="Li T.-Q."/>
            <person name="Guan C.-H."/>
            <person name="Wu X."/>
            <person name="Wu H.-Z."/>
            <person name="Ling F."/>
            <person name="Zhang R."/>
            <person name="Shi X.-G."/>
            <person name="Ren J.-P."/>
            <person name="Chen E.-F."/>
            <person name="Sun J.-M."/>
        </authorList>
    </citation>
    <scope>NUCLEOTIDE SEQUENCE</scope>
    <source>
        <strain evidence="1">Adult_tree_wgs_1</strain>
        <tissue evidence="1">Leaves</tissue>
    </source>
</reference>
<dbReference type="OrthoDB" id="10315235at2759"/>
<keyword evidence="2" id="KW-1185">Reference proteome</keyword>
<name>A0A834LR88_RHOSS</name>
<proteinExistence type="predicted"/>
<protein>
    <submittedName>
        <fullName evidence="1">Uncharacterized protein</fullName>
    </submittedName>
</protein>